<evidence type="ECO:0000259" key="4">
    <source>
        <dbReference type="PROSITE" id="PS00497"/>
    </source>
</evidence>
<feature type="signal peptide" evidence="3">
    <location>
        <begin position="1"/>
        <end position="21"/>
    </location>
</feature>
<dbReference type="GO" id="GO:0016491">
    <property type="term" value="F:oxidoreductase activity"/>
    <property type="evidence" value="ECO:0007669"/>
    <property type="project" value="InterPro"/>
</dbReference>
<gene>
    <name evidence="5" type="ORF">N7458_007286</name>
</gene>
<dbReference type="Proteomes" id="UP001213681">
    <property type="component" value="Unassembled WGS sequence"/>
</dbReference>
<accession>A0AAD6C1L7</accession>
<dbReference type="Pfam" id="PF00264">
    <property type="entry name" value="Tyrosinase"/>
    <property type="match status" value="1"/>
</dbReference>
<evidence type="ECO:0000313" key="6">
    <source>
        <dbReference type="Proteomes" id="UP001213681"/>
    </source>
</evidence>
<dbReference type="InterPro" id="IPR008922">
    <property type="entry name" value="Di-copper_centre_dom_sf"/>
</dbReference>
<dbReference type="PANTHER" id="PTHR11474">
    <property type="entry name" value="TYROSINASE FAMILY MEMBER"/>
    <property type="match status" value="1"/>
</dbReference>
<sequence length="222" mass="25100">MLFLSMNAVLLELAITSVVCATPFRESVSKQTPKDFAIPNTCTTINHRKSWNALTVKERHEYIEAELCLMHHPPVTGLVENATNVWDEIANIHISQRNDIHYVGQFLPWHRYSVRMHELALQKLCNYRGAHPYWDELTDYTNGNVSQSPIFDPITGFGGNGTGYDGCVVNGPFGKIKLHMSLHHARGNEFCLSRNLDQSSFAEGIATNVEHCFGFANYTDSW</sequence>
<evidence type="ECO:0000256" key="1">
    <source>
        <dbReference type="ARBA" id="ARBA00022723"/>
    </source>
</evidence>
<reference evidence="5" key="2">
    <citation type="journal article" date="2023" name="IMA Fungus">
        <title>Comparative genomic study of the Penicillium genus elucidates a diverse pangenome and 15 lateral gene transfer events.</title>
        <authorList>
            <person name="Petersen C."/>
            <person name="Sorensen T."/>
            <person name="Nielsen M.R."/>
            <person name="Sondergaard T.E."/>
            <person name="Sorensen J.L."/>
            <person name="Fitzpatrick D.A."/>
            <person name="Frisvad J.C."/>
            <person name="Nielsen K.L."/>
        </authorList>
    </citation>
    <scope>NUCLEOTIDE SEQUENCE</scope>
    <source>
        <strain evidence="5">IBT 16125</strain>
    </source>
</reference>
<keyword evidence="2" id="KW-0186">Copper</keyword>
<dbReference type="EMBL" id="JAPVEA010000007">
    <property type="protein sequence ID" value="KAJ5443414.1"/>
    <property type="molecule type" value="Genomic_DNA"/>
</dbReference>
<keyword evidence="3" id="KW-0732">Signal</keyword>
<dbReference type="InterPro" id="IPR050316">
    <property type="entry name" value="Tyrosinase/Hemocyanin"/>
</dbReference>
<proteinExistence type="predicted"/>
<evidence type="ECO:0000313" key="5">
    <source>
        <dbReference type="EMBL" id="KAJ5443414.1"/>
    </source>
</evidence>
<feature type="chain" id="PRO_5042203827" evidence="3">
    <location>
        <begin position="22"/>
        <end position="222"/>
    </location>
</feature>
<dbReference type="PROSITE" id="PS00497">
    <property type="entry name" value="TYROSINASE_1"/>
    <property type="match status" value="1"/>
</dbReference>
<dbReference type="InterPro" id="IPR002227">
    <property type="entry name" value="Tyrosinase_Cu-bd"/>
</dbReference>
<organism evidence="5 6">
    <name type="scientific">Penicillium daleae</name>
    <dbReference type="NCBI Taxonomy" id="63821"/>
    <lineage>
        <taxon>Eukaryota</taxon>
        <taxon>Fungi</taxon>
        <taxon>Dikarya</taxon>
        <taxon>Ascomycota</taxon>
        <taxon>Pezizomycotina</taxon>
        <taxon>Eurotiomycetes</taxon>
        <taxon>Eurotiomycetidae</taxon>
        <taxon>Eurotiales</taxon>
        <taxon>Aspergillaceae</taxon>
        <taxon>Penicillium</taxon>
    </lineage>
</organism>
<name>A0AAD6C1L7_9EURO</name>
<dbReference type="AlphaFoldDB" id="A0AAD6C1L7"/>
<keyword evidence="1" id="KW-0479">Metal-binding</keyword>
<comment type="caution">
    <text evidence="5">The sequence shown here is derived from an EMBL/GenBank/DDBJ whole genome shotgun (WGS) entry which is preliminary data.</text>
</comment>
<protein>
    <submittedName>
        <fullName evidence="5">Di-copper centre-containing protein</fullName>
    </submittedName>
</protein>
<dbReference type="GeneID" id="81600911"/>
<dbReference type="SUPFAM" id="SSF48056">
    <property type="entry name" value="Di-copper centre-containing domain"/>
    <property type="match status" value="1"/>
</dbReference>
<feature type="domain" description="Tyrosinase copper-binding" evidence="4">
    <location>
        <begin position="101"/>
        <end position="118"/>
    </location>
</feature>
<dbReference type="RefSeq" id="XP_056763494.1">
    <property type="nucleotide sequence ID" value="XM_056910668.1"/>
</dbReference>
<keyword evidence="6" id="KW-1185">Reference proteome</keyword>
<dbReference type="GO" id="GO:0046872">
    <property type="term" value="F:metal ion binding"/>
    <property type="evidence" value="ECO:0007669"/>
    <property type="project" value="UniProtKB-KW"/>
</dbReference>
<evidence type="ECO:0000256" key="3">
    <source>
        <dbReference type="SAM" id="SignalP"/>
    </source>
</evidence>
<dbReference type="PANTHER" id="PTHR11474:SF126">
    <property type="entry name" value="TYROSINASE-LIKE PROTEIN TYR-1-RELATED"/>
    <property type="match status" value="1"/>
</dbReference>
<evidence type="ECO:0000256" key="2">
    <source>
        <dbReference type="ARBA" id="ARBA00023008"/>
    </source>
</evidence>
<reference evidence="5" key="1">
    <citation type="submission" date="2022-12" db="EMBL/GenBank/DDBJ databases">
        <authorList>
            <person name="Petersen C."/>
        </authorList>
    </citation>
    <scope>NUCLEOTIDE SEQUENCE</scope>
    <source>
        <strain evidence="5">IBT 16125</strain>
    </source>
</reference>
<dbReference type="Gene3D" id="1.10.1280.10">
    <property type="entry name" value="Di-copper center containing domain from catechol oxidase"/>
    <property type="match status" value="1"/>
</dbReference>